<dbReference type="SUPFAM" id="SSF51230">
    <property type="entry name" value="Single hybrid motif"/>
    <property type="match status" value="1"/>
</dbReference>
<dbReference type="Gene3D" id="4.10.320.10">
    <property type="entry name" value="E3-binding domain"/>
    <property type="match status" value="1"/>
</dbReference>
<keyword evidence="4" id="KW-0677">Repeat</keyword>
<dbReference type="FunFam" id="2.40.50.100:FF:000009">
    <property type="entry name" value="Acetyltransferase component of pyruvate dehydrogenase complex"/>
    <property type="match status" value="1"/>
</dbReference>
<dbReference type="GO" id="GO:0031405">
    <property type="term" value="F:lipoic acid binding"/>
    <property type="evidence" value="ECO:0007669"/>
    <property type="project" value="TreeGrafter"/>
</dbReference>
<dbReference type="FunFam" id="3.30.559.10:FF:000004">
    <property type="entry name" value="Acetyltransferase component of pyruvate dehydrogenase complex"/>
    <property type="match status" value="1"/>
</dbReference>
<feature type="compositionally biased region" description="Low complexity" evidence="10">
    <location>
        <begin position="106"/>
        <end position="122"/>
    </location>
</feature>
<dbReference type="GO" id="GO:0004742">
    <property type="term" value="F:dihydrolipoyllysine-residue acetyltransferase activity"/>
    <property type="evidence" value="ECO:0007669"/>
    <property type="project" value="UniProtKB-UniRule"/>
</dbReference>
<protein>
    <recommendedName>
        <fullName evidence="9">Acetyltransferase component of pyruvate dehydrogenase complex</fullName>
        <ecNumber evidence="9">2.3.1.12</ecNumber>
    </recommendedName>
</protein>
<dbReference type="GO" id="GO:0045254">
    <property type="term" value="C:pyruvate dehydrogenase complex"/>
    <property type="evidence" value="ECO:0007669"/>
    <property type="project" value="UniProtKB-UniRule"/>
</dbReference>
<accession>A0A2Z5UWP4</accession>
<dbReference type="Pfam" id="PF00364">
    <property type="entry name" value="Biotin_lipoyl"/>
    <property type="match status" value="1"/>
</dbReference>
<evidence type="ECO:0000256" key="8">
    <source>
        <dbReference type="ARBA" id="ARBA00048370"/>
    </source>
</evidence>
<evidence type="ECO:0000259" key="12">
    <source>
        <dbReference type="PROSITE" id="PS51826"/>
    </source>
</evidence>
<dbReference type="EC" id="2.3.1.12" evidence="9"/>
<dbReference type="InterPro" id="IPR001078">
    <property type="entry name" value="2-oxoacid_DH_actylTfrase"/>
</dbReference>
<dbReference type="GO" id="GO:0005737">
    <property type="term" value="C:cytoplasm"/>
    <property type="evidence" value="ECO:0007669"/>
    <property type="project" value="TreeGrafter"/>
</dbReference>
<feature type="region of interest" description="Disordered" evidence="10">
    <location>
        <begin position="175"/>
        <end position="197"/>
    </location>
</feature>
<keyword evidence="6 9" id="KW-0012">Acyltransferase</keyword>
<name>A0A2Z5UWP4_9COXI</name>
<dbReference type="InterPro" id="IPR003016">
    <property type="entry name" value="2-oxoA_DH_lipoyl-BS"/>
</dbReference>
<evidence type="ECO:0000256" key="9">
    <source>
        <dbReference type="RuleBase" id="RU361137"/>
    </source>
</evidence>
<evidence type="ECO:0000256" key="2">
    <source>
        <dbReference type="ARBA" id="ARBA00011484"/>
    </source>
</evidence>
<comment type="similarity">
    <text evidence="1 9">Belongs to the 2-oxoacid dehydrogenase family.</text>
</comment>
<dbReference type="Pfam" id="PF00198">
    <property type="entry name" value="2-oxoacid_dh"/>
    <property type="match status" value="1"/>
</dbReference>
<dbReference type="NCBIfam" id="TIGR01348">
    <property type="entry name" value="PDHac_trf_long"/>
    <property type="match status" value="1"/>
</dbReference>
<evidence type="ECO:0000259" key="11">
    <source>
        <dbReference type="PROSITE" id="PS50968"/>
    </source>
</evidence>
<dbReference type="Pfam" id="PF02817">
    <property type="entry name" value="E3_binding"/>
    <property type="match status" value="1"/>
</dbReference>
<organism evidence="13 14">
    <name type="scientific">Candidatus Rickettsiella viridis</name>
    <dbReference type="NCBI Taxonomy" id="676208"/>
    <lineage>
        <taxon>Bacteria</taxon>
        <taxon>Pseudomonadati</taxon>
        <taxon>Pseudomonadota</taxon>
        <taxon>Gammaproteobacteria</taxon>
        <taxon>Legionellales</taxon>
        <taxon>Coxiellaceae</taxon>
        <taxon>Rickettsiella</taxon>
    </lineage>
</organism>
<dbReference type="InterPro" id="IPR000089">
    <property type="entry name" value="Biotin_lipoyl"/>
</dbReference>
<comment type="cofactor">
    <cofactor evidence="9">
        <name>(R)-lipoate</name>
        <dbReference type="ChEBI" id="CHEBI:83088"/>
    </cofactor>
    <text evidence="9">Binds 1 lipoyl cofactor covalently.</text>
</comment>
<evidence type="ECO:0000256" key="6">
    <source>
        <dbReference type="ARBA" id="ARBA00023315"/>
    </source>
</evidence>
<keyword evidence="3 9" id="KW-0808">Transferase</keyword>
<dbReference type="PROSITE" id="PS00189">
    <property type="entry name" value="LIPOYL"/>
    <property type="match status" value="1"/>
</dbReference>
<dbReference type="GO" id="GO:0006086">
    <property type="term" value="P:pyruvate decarboxylation to acetyl-CoA"/>
    <property type="evidence" value="ECO:0007669"/>
    <property type="project" value="UniProtKB-UniRule"/>
</dbReference>
<dbReference type="EMBL" id="AP018005">
    <property type="protein sequence ID" value="BBB15433.1"/>
    <property type="molecule type" value="Genomic_DNA"/>
</dbReference>
<dbReference type="KEGG" id="rvi:RVIR1_09550"/>
<dbReference type="AlphaFoldDB" id="A0A2Z5UWP4"/>
<sequence>MSNLKEVRVPDLGNVSGAAIIEIPIKVGESIQAEQALITLESDKASMDIPAPFAGKVKEIKVKVGDKVSKGDFIVLLEVGADAAAVEEKPAPKTETTAPKVLQETAKPTETATATVNTDDTAISSAEDDQGDDVHAGPGVRRLAREFGLDLNQIKGTGQKGRVVKEDLQNFVKSRLSQTGQSSGTGSGLPSAPQIDFSQFGETENKPLSRIKKLSAQYLHRNWLLVPHVTQFNDADITELEAFRKAQAAFAAKQNVKLTPLVFIMKAVVTALKAFPAFNSSLSADGEQLILKKYFHIGIAVDTPEGLVVPVIRDVDKKSLLELAKELAEVSNKARLKQLSSADMQGSSFTISSLGGIGGTAFTPIVNLPDVAILGVSKAQFKPQYQDGEFIPRLMLPLCLSYDHRVIDGAEGARFIVFLADCLSDIRRWLL</sequence>
<feature type="domain" description="Peripheral subunit-binding (PSBD)" evidence="12">
    <location>
        <begin position="135"/>
        <end position="172"/>
    </location>
</feature>
<dbReference type="SUPFAM" id="SSF47005">
    <property type="entry name" value="Peripheral subunit-binding domain of 2-oxo acid dehydrogenase complex"/>
    <property type="match status" value="1"/>
</dbReference>
<evidence type="ECO:0000256" key="4">
    <source>
        <dbReference type="ARBA" id="ARBA00022737"/>
    </source>
</evidence>
<dbReference type="InterPro" id="IPR006256">
    <property type="entry name" value="AcTrfase_Pyrv_DH_cplx"/>
</dbReference>
<feature type="domain" description="Lipoyl-binding" evidence="11">
    <location>
        <begin position="4"/>
        <end position="78"/>
    </location>
</feature>
<dbReference type="Gene3D" id="2.40.50.100">
    <property type="match status" value="1"/>
</dbReference>
<dbReference type="Gene3D" id="3.30.559.10">
    <property type="entry name" value="Chloramphenicol acetyltransferase-like domain"/>
    <property type="match status" value="1"/>
</dbReference>
<keyword evidence="14" id="KW-1185">Reference proteome</keyword>
<dbReference type="CDD" id="cd06849">
    <property type="entry name" value="lipoyl_domain"/>
    <property type="match status" value="1"/>
</dbReference>
<reference evidence="13 14" key="1">
    <citation type="submission" date="2017-03" db="EMBL/GenBank/DDBJ databases">
        <title>The genome sequence of Candidatus Rickettsiella viridis.</title>
        <authorList>
            <person name="Nikoh N."/>
            <person name="Tsuchida T."/>
            <person name="Yamaguchi K."/>
            <person name="Maeda T."/>
            <person name="Shigenobu S."/>
            <person name="Fukatsu T."/>
        </authorList>
    </citation>
    <scope>NUCLEOTIDE SEQUENCE [LARGE SCALE GENOMIC DNA]</scope>
    <source>
        <strain evidence="13 14">Ap-RA04</strain>
    </source>
</reference>
<dbReference type="OrthoDB" id="9805770at2"/>
<comment type="catalytic activity">
    <reaction evidence="8 9">
        <text>N(6)-[(R)-dihydrolipoyl]-L-lysyl-[protein] + acetyl-CoA = N(6)-[(R)-S(8)-acetyldihydrolipoyl]-L-lysyl-[protein] + CoA</text>
        <dbReference type="Rhea" id="RHEA:17017"/>
        <dbReference type="Rhea" id="RHEA-COMP:10475"/>
        <dbReference type="Rhea" id="RHEA-COMP:10478"/>
        <dbReference type="ChEBI" id="CHEBI:57287"/>
        <dbReference type="ChEBI" id="CHEBI:57288"/>
        <dbReference type="ChEBI" id="CHEBI:83100"/>
        <dbReference type="ChEBI" id="CHEBI:83111"/>
        <dbReference type="EC" id="2.3.1.12"/>
    </reaction>
</comment>
<dbReference type="SUPFAM" id="SSF52777">
    <property type="entry name" value="CoA-dependent acyltransferases"/>
    <property type="match status" value="1"/>
</dbReference>
<dbReference type="InterPro" id="IPR004167">
    <property type="entry name" value="PSBD"/>
</dbReference>
<dbReference type="InterPro" id="IPR036625">
    <property type="entry name" value="E3-bd_dom_sf"/>
</dbReference>
<evidence type="ECO:0000256" key="1">
    <source>
        <dbReference type="ARBA" id="ARBA00007317"/>
    </source>
</evidence>
<dbReference type="PROSITE" id="PS51826">
    <property type="entry name" value="PSBD"/>
    <property type="match status" value="1"/>
</dbReference>
<evidence type="ECO:0000256" key="5">
    <source>
        <dbReference type="ARBA" id="ARBA00022823"/>
    </source>
</evidence>
<evidence type="ECO:0000313" key="13">
    <source>
        <dbReference type="EMBL" id="BBB15433.1"/>
    </source>
</evidence>
<keyword evidence="5 9" id="KW-0450">Lipoyl</keyword>
<dbReference type="PROSITE" id="PS50968">
    <property type="entry name" value="BIOTINYL_LIPOYL"/>
    <property type="match status" value="1"/>
</dbReference>
<evidence type="ECO:0000256" key="7">
    <source>
        <dbReference type="ARBA" id="ARBA00025211"/>
    </source>
</evidence>
<dbReference type="InterPro" id="IPR050743">
    <property type="entry name" value="2-oxoacid_DH_E2_comp"/>
</dbReference>
<feature type="region of interest" description="Disordered" evidence="10">
    <location>
        <begin position="106"/>
        <end position="137"/>
    </location>
</feature>
<gene>
    <name evidence="13" type="primary">aceF</name>
    <name evidence="13" type="ORF">RVIR1_09550</name>
</gene>
<proteinExistence type="inferred from homology"/>
<dbReference type="PANTHER" id="PTHR43178">
    <property type="entry name" value="DIHYDROLIPOAMIDE ACETYLTRANSFERASE COMPONENT OF PYRUVATE DEHYDROGENASE COMPLEX"/>
    <property type="match status" value="1"/>
</dbReference>
<dbReference type="PANTHER" id="PTHR43178:SF2">
    <property type="entry name" value="DIHYDROLIPOYLLYSINE-RESIDUE ACETYLTRANSFERASE COMPONENT OF PYRUVATE DEHYDROGENASE COMPLEX"/>
    <property type="match status" value="1"/>
</dbReference>
<dbReference type="Proteomes" id="UP000282483">
    <property type="component" value="Chromosome"/>
</dbReference>
<evidence type="ECO:0000313" key="14">
    <source>
        <dbReference type="Proteomes" id="UP000282483"/>
    </source>
</evidence>
<dbReference type="RefSeq" id="WP_126322888.1">
    <property type="nucleotide sequence ID" value="NZ_AP018005.1"/>
</dbReference>
<evidence type="ECO:0000256" key="3">
    <source>
        <dbReference type="ARBA" id="ARBA00022679"/>
    </source>
</evidence>
<evidence type="ECO:0000256" key="10">
    <source>
        <dbReference type="SAM" id="MobiDB-lite"/>
    </source>
</evidence>
<comment type="subunit">
    <text evidence="2 9">Forms a 24-polypeptide structural core with octahedral symmetry.</text>
</comment>
<comment type="function">
    <text evidence="7">The pyruvate dehydrogenase complex catalyzes the overall conversion of pyruvate to acetyl-CoA and CO(2). It contains multiple copies of three enzymatic components: pyruvate dehydrogenase (E1), dihydrolipoamide acetyltransferase (E2) and lipoamide dehydrogenase (E3).</text>
</comment>
<keyword evidence="13" id="KW-0670">Pyruvate</keyword>
<dbReference type="InterPro" id="IPR023213">
    <property type="entry name" value="CAT-like_dom_sf"/>
</dbReference>
<dbReference type="InterPro" id="IPR011053">
    <property type="entry name" value="Single_hybrid_motif"/>
</dbReference>